<dbReference type="NCBIfam" id="TIGR00277">
    <property type="entry name" value="HDIG"/>
    <property type="match status" value="1"/>
</dbReference>
<dbReference type="AlphaFoldDB" id="D0LGK9"/>
<dbReference type="InterPro" id="IPR004088">
    <property type="entry name" value="KH_dom_type_1"/>
</dbReference>
<dbReference type="OrthoDB" id="9803205at2"/>
<evidence type="ECO:0000256" key="2">
    <source>
        <dbReference type="ARBA" id="ARBA00022759"/>
    </source>
</evidence>
<dbReference type="Proteomes" id="UP000001880">
    <property type="component" value="Chromosome"/>
</dbReference>
<dbReference type="Gene3D" id="1.10.3210.10">
    <property type="entry name" value="Hypothetical protein af1432"/>
    <property type="match status" value="1"/>
</dbReference>
<evidence type="ECO:0000256" key="4">
    <source>
        <dbReference type="ARBA" id="ARBA00022884"/>
    </source>
</evidence>
<dbReference type="PANTHER" id="PTHR12826:SF15">
    <property type="entry name" value="RIBONUCLEASE Y"/>
    <property type="match status" value="1"/>
</dbReference>
<gene>
    <name evidence="5" type="primary">rny</name>
    <name evidence="9" type="ordered locus">Hoch_0114</name>
</gene>
<keyword evidence="7" id="KW-0175">Coiled coil</keyword>
<evidence type="ECO:0000259" key="8">
    <source>
        <dbReference type="PROSITE" id="PS51831"/>
    </source>
</evidence>
<dbReference type="eggNOG" id="COG1418">
    <property type="taxonomic scope" value="Bacteria"/>
</dbReference>
<keyword evidence="3 5" id="KW-0378">Hydrolase</keyword>
<dbReference type="SMART" id="SM00471">
    <property type="entry name" value="HDc"/>
    <property type="match status" value="1"/>
</dbReference>
<dbReference type="PANTHER" id="PTHR12826">
    <property type="entry name" value="RIBONUCLEASE Y"/>
    <property type="match status" value="1"/>
</dbReference>
<dbReference type="KEGG" id="hoh:Hoch_0114"/>
<dbReference type="RefSeq" id="WP_012825382.1">
    <property type="nucleotide sequence ID" value="NC_013440.1"/>
</dbReference>
<keyword evidence="10" id="KW-1185">Reference proteome</keyword>
<comment type="similarity">
    <text evidence="5">Belongs to the RNase Y family.</text>
</comment>
<keyword evidence="1 5" id="KW-0540">Nuclease</keyword>
<dbReference type="STRING" id="502025.Hoch_0114"/>
<accession>D0LGK9</accession>
<dbReference type="EMBL" id="CP001804">
    <property type="protein sequence ID" value="ACY12755.1"/>
    <property type="molecule type" value="Genomic_DNA"/>
</dbReference>
<dbReference type="SUPFAM" id="SSF109604">
    <property type="entry name" value="HD-domain/PDEase-like"/>
    <property type="match status" value="1"/>
</dbReference>
<dbReference type="SMART" id="SM00322">
    <property type="entry name" value="KH"/>
    <property type="match status" value="1"/>
</dbReference>
<keyword evidence="4 5" id="KW-0694">RNA-binding</keyword>
<dbReference type="InterPro" id="IPR006674">
    <property type="entry name" value="HD_domain"/>
</dbReference>
<feature type="domain" description="HD" evidence="8">
    <location>
        <begin position="336"/>
        <end position="429"/>
    </location>
</feature>
<dbReference type="Pfam" id="PF00013">
    <property type="entry name" value="KH_1"/>
    <property type="match status" value="1"/>
</dbReference>
<dbReference type="GO" id="GO:0016787">
    <property type="term" value="F:hydrolase activity"/>
    <property type="evidence" value="ECO:0007669"/>
    <property type="project" value="UniProtKB-KW"/>
</dbReference>
<dbReference type="HAMAP" id="MF_00335">
    <property type="entry name" value="RNase_Y"/>
    <property type="match status" value="1"/>
</dbReference>
<dbReference type="SUPFAM" id="SSF54791">
    <property type="entry name" value="Eukaryotic type KH-domain (KH-domain type I)"/>
    <property type="match status" value="1"/>
</dbReference>
<evidence type="ECO:0000256" key="6">
    <source>
        <dbReference type="NCBIfam" id="TIGR03319"/>
    </source>
</evidence>
<proteinExistence type="inferred from homology"/>
<dbReference type="EC" id="3.1.-.-" evidence="5 6"/>
<dbReference type="InterPro" id="IPR003607">
    <property type="entry name" value="HD/PDEase_dom"/>
</dbReference>
<dbReference type="InterPro" id="IPR004087">
    <property type="entry name" value="KH_dom"/>
</dbReference>
<sequence length="520" mass="57198">MQFLYVILAILGGITVGVGIARLAGIGRNAAAERAAEAEARRIITAAEAEVEEIKKAAEVEGKELAFRLKADVEEGTRKRRAELVQQEEALLAREREMERKQKDARRLEGELEKRERSIDGRAKAAEAMARKAEASQDKAKAMLEEIAALTAEQARERLEDQIREQAREAAAAEVKLIEENAAKEADSRAKEIVATAIQRYASELVQERTVSVIPLPSDDMKGRLIGREGRNIRALEAATGIDMIIDDTSEVITISCFNPVRREIARLAISKLVADGRIHPTRIEEVVKKAEAEIERTCKEAGEQAVFDLGLHRVSPELIVQLGRLKYRASYAQNLLMHSVEVGFLAGLMAAEVGLNVKQARRAGLLHDIGKSVDHELEGSHAQVGAQMARKFGESAKICQAIAAHHGDPEPSSVLDHIVDAANRLSSARPGARRELLASYVQRLEKLEHICNGFGGVTKSFALQAGREVRVMVENDKVDDAQALMLSKDIARKIETEATYPGQIRVVVVRETRASDYAR</sequence>
<feature type="coiled-coil region" evidence="7">
    <location>
        <begin position="37"/>
        <end position="176"/>
    </location>
</feature>
<dbReference type="Pfam" id="PF01966">
    <property type="entry name" value="HD"/>
    <property type="match status" value="1"/>
</dbReference>
<dbReference type="GO" id="GO:0003723">
    <property type="term" value="F:RNA binding"/>
    <property type="evidence" value="ECO:0007669"/>
    <property type="project" value="UniProtKB-UniRule"/>
</dbReference>
<evidence type="ECO:0000256" key="1">
    <source>
        <dbReference type="ARBA" id="ARBA00022722"/>
    </source>
</evidence>
<dbReference type="HOGENOM" id="CLU_028328_1_0_7"/>
<dbReference type="CDD" id="cd00077">
    <property type="entry name" value="HDc"/>
    <property type="match status" value="1"/>
</dbReference>
<dbReference type="GO" id="GO:0004521">
    <property type="term" value="F:RNA endonuclease activity"/>
    <property type="evidence" value="ECO:0007669"/>
    <property type="project" value="UniProtKB-UniRule"/>
</dbReference>
<dbReference type="InterPro" id="IPR022711">
    <property type="entry name" value="RNase_Y_N"/>
</dbReference>
<dbReference type="GO" id="GO:0005886">
    <property type="term" value="C:plasma membrane"/>
    <property type="evidence" value="ECO:0007669"/>
    <property type="project" value="UniProtKB-UniRule"/>
</dbReference>
<dbReference type="Gene3D" id="3.30.1370.10">
    <property type="entry name" value="K Homology domain, type 1"/>
    <property type="match status" value="1"/>
</dbReference>
<evidence type="ECO:0000256" key="5">
    <source>
        <dbReference type="HAMAP-Rule" id="MF_00335"/>
    </source>
</evidence>
<dbReference type="PROSITE" id="PS51831">
    <property type="entry name" value="HD"/>
    <property type="match status" value="1"/>
</dbReference>
<evidence type="ECO:0000313" key="10">
    <source>
        <dbReference type="Proteomes" id="UP000001880"/>
    </source>
</evidence>
<dbReference type="GO" id="GO:0006402">
    <property type="term" value="P:mRNA catabolic process"/>
    <property type="evidence" value="ECO:0007669"/>
    <property type="project" value="UniProtKB-UniRule"/>
</dbReference>
<organism evidence="9 10">
    <name type="scientific">Haliangium ochraceum (strain DSM 14365 / JCM 11303 / SMP-2)</name>
    <dbReference type="NCBI Taxonomy" id="502025"/>
    <lineage>
        <taxon>Bacteria</taxon>
        <taxon>Pseudomonadati</taxon>
        <taxon>Myxococcota</taxon>
        <taxon>Polyangia</taxon>
        <taxon>Haliangiales</taxon>
        <taxon>Kofleriaceae</taxon>
        <taxon>Haliangium</taxon>
    </lineage>
</organism>
<reference evidence="9 10" key="1">
    <citation type="journal article" date="2010" name="Stand. Genomic Sci.">
        <title>Complete genome sequence of Haliangium ochraceum type strain (SMP-2).</title>
        <authorList>
            <consortium name="US DOE Joint Genome Institute (JGI-PGF)"/>
            <person name="Ivanova N."/>
            <person name="Daum C."/>
            <person name="Lang E."/>
            <person name="Abt B."/>
            <person name="Kopitz M."/>
            <person name="Saunders E."/>
            <person name="Lapidus A."/>
            <person name="Lucas S."/>
            <person name="Glavina Del Rio T."/>
            <person name="Nolan M."/>
            <person name="Tice H."/>
            <person name="Copeland A."/>
            <person name="Cheng J.F."/>
            <person name="Chen F."/>
            <person name="Bruce D."/>
            <person name="Goodwin L."/>
            <person name="Pitluck S."/>
            <person name="Mavromatis K."/>
            <person name="Pati A."/>
            <person name="Mikhailova N."/>
            <person name="Chen A."/>
            <person name="Palaniappan K."/>
            <person name="Land M."/>
            <person name="Hauser L."/>
            <person name="Chang Y.J."/>
            <person name="Jeffries C.D."/>
            <person name="Detter J.C."/>
            <person name="Brettin T."/>
            <person name="Rohde M."/>
            <person name="Goker M."/>
            <person name="Bristow J."/>
            <person name="Markowitz V."/>
            <person name="Eisen J.A."/>
            <person name="Hugenholtz P."/>
            <person name="Kyrpides N.C."/>
            <person name="Klenk H.P."/>
        </authorList>
    </citation>
    <scope>NUCLEOTIDE SEQUENCE [LARGE SCALE GENOMIC DNA]</scope>
    <source>
        <strain evidence="10">DSM 14365 / CIP 107738 / JCM 11303 / AJ 13395 / SMP-2</strain>
    </source>
</reference>
<dbReference type="InterPro" id="IPR017705">
    <property type="entry name" value="Ribonuclease_Y"/>
</dbReference>
<evidence type="ECO:0000256" key="3">
    <source>
        <dbReference type="ARBA" id="ARBA00022801"/>
    </source>
</evidence>
<dbReference type="NCBIfam" id="TIGR03319">
    <property type="entry name" value="RNase_Y"/>
    <property type="match status" value="1"/>
</dbReference>
<dbReference type="InterPro" id="IPR036612">
    <property type="entry name" value="KH_dom_type_1_sf"/>
</dbReference>
<keyword evidence="2 5" id="KW-0255">Endonuclease</keyword>
<name>D0LGK9_HALO1</name>
<protein>
    <recommendedName>
        <fullName evidence="5 6">Ribonuclease Y</fullName>
        <shortName evidence="5">RNase Y</shortName>
        <ecNumber evidence="5 6">3.1.-.-</ecNumber>
    </recommendedName>
</protein>
<dbReference type="CDD" id="cd22431">
    <property type="entry name" value="KH-I_RNaseY"/>
    <property type="match status" value="1"/>
</dbReference>
<evidence type="ECO:0000313" key="9">
    <source>
        <dbReference type="EMBL" id="ACY12755.1"/>
    </source>
</evidence>
<dbReference type="Pfam" id="PF12072">
    <property type="entry name" value="RNase_Y_N"/>
    <property type="match status" value="1"/>
</dbReference>
<evidence type="ECO:0000256" key="7">
    <source>
        <dbReference type="SAM" id="Coils"/>
    </source>
</evidence>
<dbReference type="PROSITE" id="PS50084">
    <property type="entry name" value="KH_TYPE_1"/>
    <property type="match status" value="1"/>
</dbReference>
<comment type="function">
    <text evidence="5">Endoribonuclease that initiates mRNA decay.</text>
</comment>
<dbReference type="InterPro" id="IPR006675">
    <property type="entry name" value="HDIG_dom"/>
</dbReference>